<name>A0AAP9AKY8_9ENTR</name>
<accession>A0AAP9AKY8</accession>
<dbReference type="AlphaFoldDB" id="A0AAP9AKY8"/>
<evidence type="ECO:0000313" key="1">
    <source>
        <dbReference type="EMBL" id="QDK19407.1"/>
    </source>
</evidence>
<protein>
    <submittedName>
        <fullName evidence="1">AlpA family transcriptional regulator</fullName>
    </submittedName>
</protein>
<proteinExistence type="predicted"/>
<evidence type="ECO:0000313" key="2">
    <source>
        <dbReference type="Proteomes" id="UP000317812"/>
    </source>
</evidence>
<reference evidence="1 2" key="1">
    <citation type="submission" date="2019-01" db="EMBL/GenBank/DDBJ databases">
        <title>Florfenicol resistance in Enterobacteriaceae and whole-genome sequence analysis of florfenicol-resistant Leclercia adecarboxylata strain R25.</title>
        <authorList>
            <person name="Bao Q."/>
            <person name="Ying Y."/>
        </authorList>
    </citation>
    <scope>NUCLEOTIDE SEQUENCE [LARGE SCALE GENOMIC DNA]</scope>
    <source>
        <strain evidence="1 2">R25</strain>
    </source>
</reference>
<dbReference type="Gene3D" id="1.10.238.160">
    <property type="match status" value="1"/>
</dbReference>
<dbReference type="RefSeq" id="WP_142488346.1">
    <property type="nucleotide sequence ID" value="NZ_CP035382.1"/>
</dbReference>
<dbReference type="Proteomes" id="UP000317812">
    <property type="component" value="Chromosome"/>
</dbReference>
<gene>
    <name evidence="1" type="ORF">ES815_14325</name>
</gene>
<dbReference type="EMBL" id="CP035382">
    <property type="protein sequence ID" value="QDK19407.1"/>
    <property type="molecule type" value="Genomic_DNA"/>
</dbReference>
<sequence>MTFTDTRPAADSLIDMKFITSDCLFTDKWIYKLISLGKFPKPIKLGRMSRWRAGDYYAWRDSHSTINN</sequence>
<organism evidence="1 2">
    <name type="scientific">Leclercia adecarboxylata</name>
    <dbReference type="NCBI Taxonomy" id="83655"/>
    <lineage>
        <taxon>Bacteria</taxon>
        <taxon>Pseudomonadati</taxon>
        <taxon>Pseudomonadota</taxon>
        <taxon>Gammaproteobacteria</taxon>
        <taxon>Enterobacterales</taxon>
        <taxon>Enterobacteriaceae</taxon>
        <taxon>Leclercia</taxon>
    </lineage>
</organism>